<evidence type="ECO:0000256" key="2">
    <source>
        <dbReference type="SAM" id="Phobius"/>
    </source>
</evidence>
<evidence type="ECO:0000259" key="3">
    <source>
        <dbReference type="Pfam" id="PF02517"/>
    </source>
</evidence>
<feature type="region of interest" description="Disordered" evidence="1">
    <location>
        <begin position="44"/>
        <end position="155"/>
    </location>
</feature>
<keyword evidence="2" id="KW-1133">Transmembrane helix</keyword>
<feature type="transmembrane region" description="Helical" evidence="2">
    <location>
        <begin position="161"/>
        <end position="185"/>
    </location>
</feature>
<organism evidence="4 5">
    <name type="scientific">Halosimplex aquaticum</name>
    <dbReference type="NCBI Taxonomy" id="3026162"/>
    <lineage>
        <taxon>Archaea</taxon>
        <taxon>Methanobacteriati</taxon>
        <taxon>Methanobacteriota</taxon>
        <taxon>Stenosarchaea group</taxon>
        <taxon>Halobacteria</taxon>
        <taxon>Halobacteriales</taxon>
        <taxon>Haloarculaceae</taxon>
        <taxon>Halosimplex</taxon>
    </lineage>
</organism>
<dbReference type="EMBL" id="JBHTAS010000001">
    <property type="protein sequence ID" value="MFC7138575.1"/>
    <property type="molecule type" value="Genomic_DNA"/>
</dbReference>
<feature type="transmembrane region" description="Helical" evidence="2">
    <location>
        <begin position="314"/>
        <end position="338"/>
    </location>
</feature>
<accession>A0ABD5XYL4</accession>
<evidence type="ECO:0000256" key="1">
    <source>
        <dbReference type="SAM" id="MobiDB-lite"/>
    </source>
</evidence>
<dbReference type="GO" id="GO:0080120">
    <property type="term" value="P:CAAX-box protein maturation"/>
    <property type="evidence" value="ECO:0007669"/>
    <property type="project" value="UniProtKB-ARBA"/>
</dbReference>
<protein>
    <submittedName>
        <fullName evidence="4">CPBP family intramembrane glutamic endopeptidase</fullName>
        <ecNumber evidence="4">3.4.-.-</ecNumber>
    </submittedName>
</protein>
<feature type="transmembrane region" description="Helical" evidence="2">
    <location>
        <begin position="283"/>
        <end position="302"/>
    </location>
</feature>
<dbReference type="Proteomes" id="UP001596432">
    <property type="component" value="Unassembled WGS sequence"/>
</dbReference>
<dbReference type="InterPro" id="IPR003675">
    <property type="entry name" value="Rce1/LyrA-like_dom"/>
</dbReference>
<keyword evidence="2" id="KW-0472">Membrane</keyword>
<sequence length="357" mass="36610">MTARPLASPPLVTPPETDLAAFAWLVAFVLAGFLILARLSQGVVDESDDGDGEESGAGGDAGDGVRPNASRRPAFDFDTTRDSADESARDADESDADEPATRESSSVAHPLAPDGAVGRETSGDDRPARNPEDRPTFDRDDRPVDPAPLQRAAEPPAMSPGLLLLNVALTQGLFGAILAGGAWYFGVPLPTLGISGDPLSTGLPALAVGIGFGVALWVGNELASGLAASSGADYDEGLRELLAPDGRRAWVLLLGATLPVIAVVEEFIFRAAVVGATAEALSASPWLLAIVSSIAFALGHGAQGRVGVAVTGALGFVLAAGFVLTNSLLVVVVAHYLVNALEFLVHEGLGLPDPVWS</sequence>
<proteinExistence type="predicted"/>
<evidence type="ECO:0000313" key="4">
    <source>
        <dbReference type="EMBL" id="MFC7138575.1"/>
    </source>
</evidence>
<dbReference type="Pfam" id="PF02517">
    <property type="entry name" value="Rce1-like"/>
    <property type="match status" value="1"/>
</dbReference>
<feature type="transmembrane region" description="Helical" evidence="2">
    <location>
        <begin position="20"/>
        <end position="37"/>
    </location>
</feature>
<reference evidence="4 5" key="1">
    <citation type="journal article" date="2019" name="Int. J. Syst. Evol. Microbiol.">
        <title>The Global Catalogue of Microorganisms (GCM) 10K type strain sequencing project: providing services to taxonomists for standard genome sequencing and annotation.</title>
        <authorList>
            <consortium name="The Broad Institute Genomics Platform"/>
            <consortium name="The Broad Institute Genome Sequencing Center for Infectious Disease"/>
            <person name="Wu L."/>
            <person name="Ma J."/>
        </authorList>
    </citation>
    <scope>NUCLEOTIDE SEQUENCE [LARGE SCALE GENOMIC DNA]</scope>
    <source>
        <strain evidence="4 5">XZYJT29</strain>
    </source>
</reference>
<dbReference type="RefSeq" id="WP_274324193.1">
    <property type="nucleotide sequence ID" value="NZ_CP118158.1"/>
</dbReference>
<feature type="domain" description="CAAX prenyl protease 2/Lysostaphin resistance protein A-like" evidence="3">
    <location>
        <begin position="250"/>
        <end position="341"/>
    </location>
</feature>
<gene>
    <name evidence="4" type="ORF">ACFQMA_01840</name>
</gene>
<dbReference type="GeneID" id="78818815"/>
<evidence type="ECO:0000313" key="5">
    <source>
        <dbReference type="Proteomes" id="UP001596432"/>
    </source>
</evidence>
<dbReference type="EC" id="3.4.-.-" evidence="4"/>
<dbReference type="GO" id="GO:0004175">
    <property type="term" value="F:endopeptidase activity"/>
    <property type="evidence" value="ECO:0007669"/>
    <property type="project" value="UniProtKB-ARBA"/>
</dbReference>
<name>A0ABD5XYL4_9EURY</name>
<feature type="transmembrane region" description="Helical" evidence="2">
    <location>
        <begin position="249"/>
        <end position="271"/>
    </location>
</feature>
<keyword evidence="4" id="KW-0378">Hydrolase</keyword>
<feature type="transmembrane region" description="Helical" evidence="2">
    <location>
        <begin position="205"/>
        <end position="228"/>
    </location>
</feature>
<dbReference type="AlphaFoldDB" id="A0ABD5XYL4"/>
<comment type="caution">
    <text evidence="4">The sequence shown here is derived from an EMBL/GenBank/DDBJ whole genome shotgun (WGS) entry which is preliminary data.</text>
</comment>
<feature type="compositionally biased region" description="Basic and acidic residues" evidence="1">
    <location>
        <begin position="73"/>
        <end position="91"/>
    </location>
</feature>
<keyword evidence="5" id="KW-1185">Reference proteome</keyword>
<feature type="compositionally biased region" description="Acidic residues" evidence="1">
    <location>
        <begin position="45"/>
        <end position="54"/>
    </location>
</feature>
<feature type="compositionally biased region" description="Basic and acidic residues" evidence="1">
    <location>
        <begin position="121"/>
        <end position="144"/>
    </location>
</feature>
<keyword evidence="2" id="KW-0812">Transmembrane</keyword>